<dbReference type="Gene3D" id="1.10.10.60">
    <property type="entry name" value="Homeodomain-like"/>
    <property type="match status" value="1"/>
</dbReference>
<dbReference type="PANTHER" id="PTHR43479:SF11">
    <property type="entry name" value="ACREF_ENVCD OPERON REPRESSOR-RELATED"/>
    <property type="match status" value="1"/>
</dbReference>
<dbReference type="Pfam" id="PF00440">
    <property type="entry name" value="TetR_N"/>
    <property type="match status" value="1"/>
</dbReference>
<dbReference type="GO" id="GO:0003677">
    <property type="term" value="F:DNA binding"/>
    <property type="evidence" value="ECO:0007669"/>
    <property type="project" value="UniProtKB-UniRule"/>
</dbReference>
<dbReference type="PANTHER" id="PTHR43479">
    <property type="entry name" value="ACREF/ENVCD OPERON REPRESSOR-RELATED"/>
    <property type="match status" value="1"/>
</dbReference>
<name>A0A4P7A055_9BACL</name>
<evidence type="ECO:0000256" key="1">
    <source>
        <dbReference type="ARBA" id="ARBA00023125"/>
    </source>
</evidence>
<accession>A0A4P7A055</accession>
<proteinExistence type="predicted"/>
<dbReference type="EMBL" id="CP038015">
    <property type="protein sequence ID" value="QBP41948.1"/>
    <property type="molecule type" value="Genomic_DNA"/>
</dbReference>
<dbReference type="PROSITE" id="PS50977">
    <property type="entry name" value="HTH_TETR_2"/>
    <property type="match status" value="1"/>
</dbReference>
<dbReference type="InterPro" id="IPR050624">
    <property type="entry name" value="HTH-type_Tx_Regulator"/>
</dbReference>
<evidence type="ECO:0000259" key="3">
    <source>
        <dbReference type="PROSITE" id="PS50977"/>
    </source>
</evidence>
<dbReference type="OrthoDB" id="1669699at2"/>
<evidence type="ECO:0000313" key="4">
    <source>
        <dbReference type="EMBL" id="QBP41948.1"/>
    </source>
</evidence>
<dbReference type="SUPFAM" id="SSF46689">
    <property type="entry name" value="Homeodomain-like"/>
    <property type="match status" value="1"/>
</dbReference>
<dbReference type="Gene3D" id="1.10.357.10">
    <property type="entry name" value="Tetracycline Repressor, domain 2"/>
    <property type="match status" value="1"/>
</dbReference>
<feature type="domain" description="HTH tetR-type" evidence="3">
    <location>
        <begin position="17"/>
        <end position="77"/>
    </location>
</feature>
<sequence length="215" mass="25054">MKKVKISTKTKDDGKIDEQRKKILESTLILFKEKGYHRTTTREIAKSANMSSGSIYGYVNSKDDILYLFYEALYDQLNIMINEKIRDIESKGLSRLKSFVKEYFLVIDEISDQTSIMYSESRSLSELHLKYVLSKENEFSSYVKNILLKSIQEESIFISEDKVSIVAHNIIVQGHMWAFRGWTLKQTFTLEGYINVQTELLIDSIVDCKSREKEN</sequence>
<gene>
    <name evidence="4" type="ORF">E2636_12655</name>
</gene>
<protein>
    <submittedName>
        <fullName evidence="4">TetR/AcrR family transcriptional regulator</fullName>
    </submittedName>
</protein>
<reference evidence="4 5" key="1">
    <citation type="submission" date="2019-03" db="EMBL/GenBank/DDBJ databases">
        <title>Complete genome sequence of Paenisporosarcina antarctica CGMCC 1.6503T.</title>
        <authorList>
            <person name="Rong J.-C."/>
            <person name="Chi N.-Y."/>
            <person name="Zhang Q.-F."/>
        </authorList>
    </citation>
    <scope>NUCLEOTIDE SEQUENCE [LARGE SCALE GENOMIC DNA]</scope>
    <source>
        <strain evidence="4 5">CGMCC 1.6503</strain>
    </source>
</reference>
<dbReference type="InterPro" id="IPR009057">
    <property type="entry name" value="Homeodomain-like_sf"/>
</dbReference>
<dbReference type="AlphaFoldDB" id="A0A4P7A055"/>
<evidence type="ECO:0000313" key="5">
    <source>
        <dbReference type="Proteomes" id="UP000294292"/>
    </source>
</evidence>
<feature type="DNA-binding region" description="H-T-H motif" evidence="2">
    <location>
        <begin position="40"/>
        <end position="59"/>
    </location>
</feature>
<dbReference type="InterPro" id="IPR001647">
    <property type="entry name" value="HTH_TetR"/>
</dbReference>
<dbReference type="KEGG" id="panc:E2636_12655"/>
<dbReference type="RefSeq" id="WP_134210517.1">
    <property type="nucleotide sequence ID" value="NZ_CP038015.1"/>
</dbReference>
<dbReference type="Proteomes" id="UP000294292">
    <property type="component" value="Chromosome"/>
</dbReference>
<organism evidence="4 5">
    <name type="scientific">Paenisporosarcina antarctica</name>
    <dbReference type="NCBI Taxonomy" id="417367"/>
    <lineage>
        <taxon>Bacteria</taxon>
        <taxon>Bacillati</taxon>
        <taxon>Bacillota</taxon>
        <taxon>Bacilli</taxon>
        <taxon>Bacillales</taxon>
        <taxon>Caryophanaceae</taxon>
        <taxon>Paenisporosarcina</taxon>
    </lineage>
</organism>
<evidence type="ECO:0000256" key="2">
    <source>
        <dbReference type="PROSITE-ProRule" id="PRU00335"/>
    </source>
</evidence>
<keyword evidence="5" id="KW-1185">Reference proteome</keyword>
<dbReference type="PRINTS" id="PR00455">
    <property type="entry name" value="HTHTETR"/>
</dbReference>
<keyword evidence="1 2" id="KW-0238">DNA-binding</keyword>